<dbReference type="Proteomes" id="UP000024404">
    <property type="component" value="Unassembled WGS sequence"/>
</dbReference>
<evidence type="ECO:0000313" key="1">
    <source>
        <dbReference type="EnsemblMetazoa" id="OVOC8820.1"/>
    </source>
</evidence>
<protein>
    <submittedName>
        <fullName evidence="1">Uncharacterized protein</fullName>
    </submittedName>
</protein>
<dbReference type="EnsemblMetazoa" id="OVOC8820.1">
    <property type="protein sequence ID" value="OVOC8820.1"/>
    <property type="gene ID" value="WBGene00245629"/>
</dbReference>
<evidence type="ECO:0000313" key="2">
    <source>
        <dbReference type="Proteomes" id="UP000024404"/>
    </source>
</evidence>
<sequence>MSFTMEYSTESQVQLNERRDYVNPFYHSYSTCCTFIHCYPSGWNGSLFFRALKNIDLKCRGKRSRKSFLCSRVSSAVPSLLERRVGEAVEQ</sequence>
<keyword evidence="2" id="KW-1185">Reference proteome</keyword>
<reference evidence="1" key="2">
    <citation type="submission" date="2022-06" db="UniProtKB">
        <authorList>
            <consortium name="EnsemblMetazoa"/>
        </authorList>
    </citation>
    <scope>IDENTIFICATION</scope>
</reference>
<dbReference type="AlphaFoldDB" id="A0A8R1Y2K0"/>
<accession>A0A8R1Y2K0</accession>
<organism evidence="1 2">
    <name type="scientific">Onchocerca volvulus</name>
    <dbReference type="NCBI Taxonomy" id="6282"/>
    <lineage>
        <taxon>Eukaryota</taxon>
        <taxon>Metazoa</taxon>
        <taxon>Ecdysozoa</taxon>
        <taxon>Nematoda</taxon>
        <taxon>Chromadorea</taxon>
        <taxon>Rhabditida</taxon>
        <taxon>Spirurina</taxon>
        <taxon>Spiruromorpha</taxon>
        <taxon>Filarioidea</taxon>
        <taxon>Onchocercidae</taxon>
        <taxon>Onchocerca</taxon>
    </lineage>
</organism>
<name>A0A8R1Y2K0_ONCVO</name>
<reference evidence="2" key="1">
    <citation type="submission" date="2013-10" db="EMBL/GenBank/DDBJ databases">
        <title>Genome sequencing of Onchocerca volvulus.</title>
        <authorList>
            <person name="Cotton J."/>
            <person name="Tsai J."/>
            <person name="Stanley E."/>
            <person name="Tracey A."/>
            <person name="Holroyd N."/>
            <person name="Lustigman S."/>
            <person name="Berriman M."/>
        </authorList>
    </citation>
    <scope>NUCLEOTIDE SEQUENCE</scope>
</reference>
<proteinExistence type="predicted"/>
<dbReference type="EMBL" id="CMVM020000250">
    <property type="status" value="NOT_ANNOTATED_CDS"/>
    <property type="molecule type" value="Genomic_DNA"/>
</dbReference>